<evidence type="ECO:0000256" key="3">
    <source>
        <dbReference type="ARBA" id="ARBA00023315"/>
    </source>
</evidence>
<evidence type="ECO:0000313" key="5">
    <source>
        <dbReference type="EMBL" id="QIX01027.1"/>
    </source>
</evidence>
<dbReference type="OrthoDB" id="7305308at2759"/>
<keyword evidence="2" id="KW-0808">Transferase</keyword>
<keyword evidence="6" id="KW-1185">Reference proteome</keyword>
<dbReference type="PANTHER" id="PTHR10545">
    <property type="entry name" value="DIAMINE N-ACETYLTRANSFERASE"/>
    <property type="match status" value="1"/>
</dbReference>
<dbReference type="AlphaFoldDB" id="A0A6H0Y210"/>
<dbReference type="EMBL" id="CP051142">
    <property type="protein sequence ID" value="QIX01027.1"/>
    <property type="molecule type" value="Genomic_DNA"/>
</dbReference>
<dbReference type="PANTHER" id="PTHR10545:SF29">
    <property type="entry name" value="GH14572P-RELATED"/>
    <property type="match status" value="1"/>
</dbReference>
<dbReference type="GO" id="GO:0008080">
    <property type="term" value="F:N-acetyltransferase activity"/>
    <property type="evidence" value="ECO:0007669"/>
    <property type="project" value="UniProtKB-ARBA"/>
</dbReference>
<reference evidence="5 6" key="1">
    <citation type="journal article" date="2016" name="Sci. Rep.">
        <title>Peltaster fructicola genome reveals evolution from an invasive phytopathogen to an ectophytic parasite.</title>
        <authorList>
            <person name="Xu C."/>
            <person name="Chen H."/>
            <person name="Gleason M.L."/>
            <person name="Xu J.R."/>
            <person name="Liu H."/>
            <person name="Zhang R."/>
            <person name="Sun G."/>
        </authorList>
    </citation>
    <scope>NUCLEOTIDE SEQUENCE [LARGE SCALE GENOMIC DNA]</scope>
    <source>
        <strain evidence="5 6">LNHT1506</strain>
    </source>
</reference>
<proteinExistence type="inferred from homology"/>
<dbReference type="InterPro" id="IPR000182">
    <property type="entry name" value="GNAT_dom"/>
</dbReference>
<dbReference type="InterPro" id="IPR051016">
    <property type="entry name" value="Diverse_Substrate_AcTransf"/>
</dbReference>
<organism evidence="5 6">
    <name type="scientific">Peltaster fructicola</name>
    <dbReference type="NCBI Taxonomy" id="286661"/>
    <lineage>
        <taxon>Eukaryota</taxon>
        <taxon>Fungi</taxon>
        <taxon>Dikarya</taxon>
        <taxon>Ascomycota</taxon>
        <taxon>Pezizomycotina</taxon>
        <taxon>Dothideomycetes</taxon>
        <taxon>Dothideomycetes incertae sedis</taxon>
        <taxon>Peltaster</taxon>
    </lineage>
</organism>
<keyword evidence="3" id="KW-0012">Acyltransferase</keyword>
<dbReference type="FunFam" id="3.40.630.30:FF:000064">
    <property type="entry name" value="GNAT family acetyltransferase"/>
    <property type="match status" value="1"/>
</dbReference>
<protein>
    <recommendedName>
        <fullName evidence="4">N-acetyltransferase domain-containing protein</fullName>
    </recommendedName>
</protein>
<dbReference type="Pfam" id="PF00583">
    <property type="entry name" value="Acetyltransf_1"/>
    <property type="match status" value="1"/>
</dbReference>
<dbReference type="InterPro" id="IPR016181">
    <property type="entry name" value="Acyl_CoA_acyltransferase"/>
</dbReference>
<dbReference type="PROSITE" id="PS51186">
    <property type="entry name" value="GNAT"/>
    <property type="match status" value="1"/>
</dbReference>
<comment type="similarity">
    <text evidence="1">Belongs to the acetyltransferase family.</text>
</comment>
<evidence type="ECO:0000256" key="1">
    <source>
        <dbReference type="ARBA" id="ARBA00008694"/>
    </source>
</evidence>
<name>A0A6H0Y210_9PEZI</name>
<evidence type="ECO:0000259" key="4">
    <source>
        <dbReference type="PROSITE" id="PS51186"/>
    </source>
</evidence>
<dbReference type="Proteomes" id="UP000503462">
    <property type="component" value="Chromosome 4"/>
</dbReference>
<dbReference type="Gene3D" id="3.40.630.30">
    <property type="match status" value="1"/>
</dbReference>
<dbReference type="SUPFAM" id="SSF55729">
    <property type="entry name" value="Acyl-CoA N-acyltransferases (Nat)"/>
    <property type="match status" value="1"/>
</dbReference>
<feature type="domain" description="N-acetyltransferase" evidence="4">
    <location>
        <begin position="130"/>
        <end position="273"/>
    </location>
</feature>
<gene>
    <name evidence="5" type="ORF">AMS68_006544</name>
</gene>
<accession>A0A6H0Y210</accession>
<sequence length="276" mass="30872">MCSQKCVAILPPLETSEWLQLYDLATGKQEVQIPKLRSSIIKKTIDPLEQVVKSRNGRLQLTEDLDRGVTTRSRASARKLNSRAPIRLSNIPHQALSTMADRPTVAHAKREDVKEILAMIRELAAYEKSEDLVEATEESLSKTLTFESSTTPAYAKTLILRLPAEPAQTGEEPEAVAGMALYFNNYSTWRAKPGIYLEDLYVRPSYRGRGYGKLLIQALAREVLHIDGGRLEWSCLKWNEPSLKFYRSLGAQEMNGWIGLRVDGENLVKLAAGDAA</sequence>
<evidence type="ECO:0000313" key="6">
    <source>
        <dbReference type="Proteomes" id="UP000503462"/>
    </source>
</evidence>
<evidence type="ECO:0000256" key="2">
    <source>
        <dbReference type="ARBA" id="ARBA00022679"/>
    </source>
</evidence>
<dbReference type="CDD" id="cd04301">
    <property type="entry name" value="NAT_SF"/>
    <property type="match status" value="1"/>
</dbReference>